<organism evidence="2">
    <name type="scientific">hydrothermal vent metagenome</name>
    <dbReference type="NCBI Taxonomy" id="652676"/>
    <lineage>
        <taxon>unclassified sequences</taxon>
        <taxon>metagenomes</taxon>
        <taxon>ecological metagenomes</taxon>
    </lineage>
</organism>
<name>A0A3B0X3M0_9ZZZZ</name>
<accession>A0A3B0X3M0</accession>
<dbReference type="AlphaFoldDB" id="A0A3B0X3M0"/>
<feature type="transmembrane region" description="Helical" evidence="1">
    <location>
        <begin position="14"/>
        <end position="33"/>
    </location>
</feature>
<protein>
    <recommendedName>
        <fullName evidence="3">TNase-like domain-containing protein</fullName>
    </recommendedName>
</protein>
<keyword evidence="1" id="KW-1133">Transmembrane helix</keyword>
<keyword evidence="1" id="KW-0472">Membrane</keyword>
<sequence length="156" mass="16943">MLIKNNILSGVKPFFFIAFGVMAYSSAALSEYVPFPGKLKVRLVNIEAANVVNVNFETWPGFGRTLRVTLPDVVLPGSSEKPAACELELANKALDLTTKYLKSANEISLVDVQMETSADTDVVTAVYTEKGSLVQALQKKGLARSSSIDAKKPWCK</sequence>
<evidence type="ECO:0000313" key="2">
    <source>
        <dbReference type="EMBL" id="VAW62898.1"/>
    </source>
</evidence>
<evidence type="ECO:0000256" key="1">
    <source>
        <dbReference type="SAM" id="Phobius"/>
    </source>
</evidence>
<proteinExistence type="predicted"/>
<gene>
    <name evidence="2" type="ORF">MNBD_GAMMA09-3387</name>
</gene>
<dbReference type="EMBL" id="UOFI01000033">
    <property type="protein sequence ID" value="VAW62898.1"/>
    <property type="molecule type" value="Genomic_DNA"/>
</dbReference>
<keyword evidence="1" id="KW-0812">Transmembrane</keyword>
<evidence type="ECO:0008006" key="3">
    <source>
        <dbReference type="Google" id="ProtNLM"/>
    </source>
</evidence>
<reference evidence="2" key="1">
    <citation type="submission" date="2018-06" db="EMBL/GenBank/DDBJ databases">
        <authorList>
            <person name="Zhirakovskaya E."/>
        </authorList>
    </citation>
    <scope>NUCLEOTIDE SEQUENCE</scope>
</reference>